<proteinExistence type="predicted"/>
<protein>
    <recommendedName>
        <fullName evidence="2">Response regulator</fullName>
    </recommendedName>
</protein>
<dbReference type="AlphaFoldDB" id="A0AA49JIA4"/>
<name>A0AA49JIA4_9BACT</name>
<dbReference type="SUPFAM" id="SSF52172">
    <property type="entry name" value="CheY-like"/>
    <property type="match status" value="1"/>
</dbReference>
<evidence type="ECO:0008006" key="2">
    <source>
        <dbReference type="Google" id="ProtNLM"/>
    </source>
</evidence>
<evidence type="ECO:0000313" key="1">
    <source>
        <dbReference type="EMBL" id="WKN34032.1"/>
    </source>
</evidence>
<dbReference type="InterPro" id="IPR011006">
    <property type="entry name" value="CheY-like_superfamily"/>
</dbReference>
<reference evidence="1" key="2">
    <citation type="journal article" date="2024" name="Antonie Van Leeuwenhoek">
        <title>Roseihalotalea indica gen. nov., sp. nov., a halophilic Bacteroidetes from mesopelagic Southwest Indian Ocean with higher carbohydrate metabolic potential.</title>
        <authorList>
            <person name="Chen B."/>
            <person name="Zhang M."/>
            <person name="Lin D."/>
            <person name="Ye J."/>
            <person name="Tang K."/>
        </authorList>
    </citation>
    <scope>NUCLEOTIDE SEQUENCE</scope>
    <source>
        <strain evidence="1">TK19036</strain>
    </source>
</reference>
<sequence length="126" mass="14194">MEYTCAIIEEAPLSEAILRKYIGQTGFLELSWECSSVADAITKDRVDLLFLEMLSNNSQKDASFNQLIKVHTCVILTSVYPKESWNFPANVVAFLTKPFSFTSYMEAIEAFIETMDRQSYGSGLPS</sequence>
<reference evidence="1" key="1">
    <citation type="journal article" date="2023" name="Comput. Struct. Biotechnol. J.">
        <title>Discovery of a novel marine Bacteroidetes with a rich repertoire of carbohydrate-active enzymes.</title>
        <authorList>
            <person name="Chen B."/>
            <person name="Liu G."/>
            <person name="Chen Q."/>
            <person name="Wang H."/>
            <person name="Liu L."/>
            <person name="Tang K."/>
        </authorList>
    </citation>
    <scope>NUCLEOTIDE SEQUENCE</scope>
    <source>
        <strain evidence="1">TK19036</strain>
    </source>
</reference>
<dbReference type="EMBL" id="CP120682">
    <property type="protein sequence ID" value="WKN34032.1"/>
    <property type="molecule type" value="Genomic_DNA"/>
</dbReference>
<accession>A0AA49JIA4</accession>
<gene>
    <name evidence="1" type="ORF">K4G66_16755</name>
</gene>
<organism evidence="1">
    <name type="scientific">Roseihalotalea indica</name>
    <dbReference type="NCBI Taxonomy" id="2867963"/>
    <lineage>
        <taxon>Bacteria</taxon>
        <taxon>Pseudomonadati</taxon>
        <taxon>Bacteroidota</taxon>
        <taxon>Cytophagia</taxon>
        <taxon>Cytophagales</taxon>
        <taxon>Catalimonadaceae</taxon>
        <taxon>Roseihalotalea</taxon>
    </lineage>
</organism>